<organism evidence="1 2">
    <name type="scientific">Brucella abortus biovar 1 (strain 9-941)</name>
    <dbReference type="NCBI Taxonomy" id="262698"/>
    <lineage>
        <taxon>Bacteria</taxon>
        <taxon>Pseudomonadati</taxon>
        <taxon>Pseudomonadota</taxon>
        <taxon>Alphaproteobacteria</taxon>
        <taxon>Hyphomicrobiales</taxon>
        <taxon>Brucellaceae</taxon>
        <taxon>Brucella/Ochrobactrum group</taxon>
        <taxon>Brucella</taxon>
    </lineage>
</organism>
<evidence type="ECO:0000313" key="2">
    <source>
        <dbReference type="Proteomes" id="UP000000540"/>
    </source>
</evidence>
<sequence length="84" mass="9144">MQSGGNKKPPSGRHLSGAYIGLCKKNVNQSKQAYGASLRMGSCRRPHHTTGTGNPGWKWVYEARKFPLGRRPGKIPGKAIARQA</sequence>
<accession>Q57F58</accession>
<gene>
    <name evidence="1" type="ordered locus">BruAb1_0326</name>
</gene>
<dbReference type="EMBL" id="AE017223">
    <property type="protein sequence ID" value="AAX73726.1"/>
    <property type="molecule type" value="Genomic_DNA"/>
</dbReference>
<dbReference type="AlphaFoldDB" id="Q57F58"/>
<proteinExistence type="predicted"/>
<dbReference type="HOGENOM" id="CLU_2521123_0_0_5"/>
<reference evidence="1 2" key="1">
    <citation type="journal article" date="2005" name="J. Bacteriol.">
        <title>Completion of the genome sequence of Brucella abortus and comparison to the highly similar genomes of Brucella melitensis and Brucella suis.</title>
        <authorList>
            <person name="Halling S.M."/>
            <person name="Peterson-Burch B.D."/>
            <person name="Bricker B.J."/>
            <person name="Zuerner R.L."/>
            <person name="Qing Z."/>
            <person name="Li L.L."/>
            <person name="Kapur V."/>
            <person name="Alt D.P."/>
            <person name="Olsen S.C."/>
        </authorList>
    </citation>
    <scope>NUCLEOTIDE SEQUENCE [LARGE SCALE GENOMIC DNA]</scope>
    <source>
        <strain evidence="1 2">9-941</strain>
    </source>
</reference>
<evidence type="ECO:0000313" key="1">
    <source>
        <dbReference type="EMBL" id="AAX73726.1"/>
    </source>
</evidence>
<dbReference type="KEGG" id="bmb:BruAb1_0326"/>
<name>Q57F58_BRUAB</name>
<dbReference type="Proteomes" id="UP000000540">
    <property type="component" value="Chromosome I"/>
</dbReference>
<dbReference type="EnsemblBacteria" id="AAX73726">
    <property type="protein sequence ID" value="AAX73726"/>
    <property type="gene ID" value="BruAb1_0326"/>
</dbReference>
<protein>
    <submittedName>
        <fullName evidence="1">Uncharacterized protein</fullName>
    </submittedName>
</protein>